<organism evidence="2 3">
    <name type="scientific">Wolfiporia cocos (strain MD-104)</name>
    <name type="common">Brown rot fungus</name>
    <dbReference type="NCBI Taxonomy" id="742152"/>
    <lineage>
        <taxon>Eukaryota</taxon>
        <taxon>Fungi</taxon>
        <taxon>Dikarya</taxon>
        <taxon>Basidiomycota</taxon>
        <taxon>Agaricomycotina</taxon>
        <taxon>Agaricomycetes</taxon>
        <taxon>Polyporales</taxon>
        <taxon>Phaeolaceae</taxon>
        <taxon>Wolfiporia</taxon>
    </lineage>
</organism>
<evidence type="ECO:0000313" key="2">
    <source>
        <dbReference type="EMBL" id="PCH44616.1"/>
    </source>
</evidence>
<dbReference type="Proteomes" id="UP000218811">
    <property type="component" value="Unassembled WGS sequence"/>
</dbReference>
<dbReference type="EMBL" id="KB468168">
    <property type="protein sequence ID" value="PCH44616.1"/>
    <property type="molecule type" value="Genomic_DNA"/>
</dbReference>
<dbReference type="PROSITE" id="PS51792">
    <property type="entry name" value="YIPPEE"/>
    <property type="match status" value="1"/>
</dbReference>
<dbReference type="AlphaFoldDB" id="A0A2H3JR44"/>
<dbReference type="OMA" id="HEAPERW"/>
<feature type="non-terminal residue" evidence="2">
    <location>
        <position position="1"/>
    </location>
</feature>
<reference evidence="2 3" key="1">
    <citation type="journal article" date="2012" name="Science">
        <title>The Paleozoic origin of enzymatic lignin decomposition reconstructed from 31 fungal genomes.</title>
        <authorList>
            <person name="Floudas D."/>
            <person name="Binder M."/>
            <person name="Riley R."/>
            <person name="Barry K."/>
            <person name="Blanchette R.A."/>
            <person name="Henrissat B."/>
            <person name="Martinez A.T."/>
            <person name="Otillar R."/>
            <person name="Spatafora J.W."/>
            <person name="Yadav J.S."/>
            <person name="Aerts A."/>
            <person name="Benoit I."/>
            <person name="Boyd A."/>
            <person name="Carlson A."/>
            <person name="Copeland A."/>
            <person name="Coutinho P.M."/>
            <person name="de Vries R.P."/>
            <person name="Ferreira P."/>
            <person name="Findley K."/>
            <person name="Foster B."/>
            <person name="Gaskell J."/>
            <person name="Glotzer D."/>
            <person name="Gorecki P."/>
            <person name="Heitman J."/>
            <person name="Hesse C."/>
            <person name="Hori C."/>
            <person name="Igarashi K."/>
            <person name="Jurgens J.A."/>
            <person name="Kallen N."/>
            <person name="Kersten P."/>
            <person name="Kohler A."/>
            <person name="Kuees U."/>
            <person name="Kumar T.K.A."/>
            <person name="Kuo A."/>
            <person name="LaButti K."/>
            <person name="Larrondo L.F."/>
            <person name="Lindquist E."/>
            <person name="Ling A."/>
            <person name="Lombard V."/>
            <person name="Lucas S."/>
            <person name="Lundell T."/>
            <person name="Martin R."/>
            <person name="McLaughlin D.J."/>
            <person name="Morgenstern I."/>
            <person name="Morin E."/>
            <person name="Murat C."/>
            <person name="Nagy L.G."/>
            <person name="Nolan M."/>
            <person name="Ohm R.A."/>
            <person name="Patyshakuliyeva A."/>
            <person name="Rokas A."/>
            <person name="Ruiz-Duenas F.J."/>
            <person name="Sabat G."/>
            <person name="Salamov A."/>
            <person name="Samejima M."/>
            <person name="Schmutz J."/>
            <person name="Slot J.C."/>
            <person name="St John F."/>
            <person name="Stenlid J."/>
            <person name="Sun H."/>
            <person name="Sun S."/>
            <person name="Syed K."/>
            <person name="Tsang A."/>
            <person name="Wiebenga A."/>
            <person name="Young D."/>
            <person name="Pisabarro A."/>
            <person name="Eastwood D.C."/>
            <person name="Martin F."/>
            <person name="Cullen D."/>
            <person name="Grigoriev I.V."/>
            <person name="Hibbett D.S."/>
        </authorList>
    </citation>
    <scope>NUCLEOTIDE SEQUENCE [LARGE SCALE GENOMIC DNA]</scope>
    <source>
        <strain evidence="2 3">MD-104</strain>
    </source>
</reference>
<accession>A0A2H3JR44</accession>
<feature type="non-terminal residue" evidence="2">
    <location>
        <position position="72"/>
    </location>
</feature>
<dbReference type="PANTHER" id="PTHR13848">
    <property type="entry name" value="PROTEIN YIPPEE-LIKE CG15309-RELATED"/>
    <property type="match status" value="1"/>
</dbReference>
<proteinExistence type="predicted"/>
<name>A0A2H3JR44_WOLCO</name>
<evidence type="ECO:0000259" key="1">
    <source>
        <dbReference type="PROSITE" id="PS51792"/>
    </source>
</evidence>
<sequence>FRGYKGKAALYTQVSNVALGPSSILLMDTGAHTIREFSCMQCASYLGWMIVRAHEAPERWKEGHYLLELALL</sequence>
<gene>
    <name evidence="2" type="ORF">WOLCODRAFT_53856</name>
</gene>
<dbReference type="OrthoDB" id="6407410at2759"/>
<dbReference type="InterPro" id="IPR039058">
    <property type="entry name" value="Yippee_fam"/>
</dbReference>
<dbReference type="STRING" id="742152.A0A2H3JR44"/>
<keyword evidence="3" id="KW-1185">Reference proteome</keyword>
<protein>
    <recommendedName>
        <fullName evidence="1">Yippee domain-containing protein</fullName>
    </recommendedName>
</protein>
<dbReference type="InterPro" id="IPR034751">
    <property type="entry name" value="Yippee"/>
</dbReference>
<feature type="domain" description="Yippee" evidence="1">
    <location>
        <begin position="1"/>
        <end position="72"/>
    </location>
</feature>
<evidence type="ECO:0000313" key="3">
    <source>
        <dbReference type="Proteomes" id="UP000218811"/>
    </source>
</evidence>